<protein>
    <submittedName>
        <fullName evidence="3">Uncharacterized protein</fullName>
    </submittedName>
</protein>
<feature type="signal peptide" evidence="2">
    <location>
        <begin position="1"/>
        <end position="17"/>
    </location>
</feature>
<name>A0A9P5SJV8_9FUNG</name>
<comment type="caution">
    <text evidence="3">The sequence shown here is derived from an EMBL/GenBank/DDBJ whole genome shotgun (WGS) entry which is preliminary data.</text>
</comment>
<feature type="chain" id="PRO_5040205455" evidence="2">
    <location>
        <begin position="18"/>
        <end position="435"/>
    </location>
</feature>
<dbReference type="Proteomes" id="UP000696485">
    <property type="component" value="Unassembled WGS sequence"/>
</dbReference>
<proteinExistence type="predicted"/>
<sequence>MTFKIASALALLVVAKAAPLVARCVGSACYQTASSGNVDVGSTTNIAPVTNVTPITNYQPIFHANAPIVSSDCYQHGVYDGLDYGGLGGIGGLYGNRLARFSNYGYGLGLRKRDTMEDSLAMYQSAPQGQQGNLLFSQFQAQAPTSCAPTDTACIANLPQQTVDLGSSVSAVPQTNVMPSTTYQSQVQSLDSDIQAAPAQQSSLPEQSVNMGHNTFIQPTTQVLPQTSYQPTVNQLTTEIQAAAVQDQSLPQSSVQLGSEVTIVPTVTVRPLTTFQPTVQSLPFIINVAPCVDTAQFTSASFGGAAGAPFASSFGASSTGAGVPFGSQLGAMDQAPASQGQPIVGGGAQFGASSTGCPPFGSQLGAMDQPAFQGQPTVGGGAQFGGIEQTPAFQGQGYAGQGYAGAGLAGQIGQPLMGQGLGLGGGSQGQIAGRA</sequence>
<reference evidence="3" key="1">
    <citation type="journal article" date="2020" name="Fungal Divers.">
        <title>Resolving the Mortierellaceae phylogeny through synthesis of multi-gene phylogenetics and phylogenomics.</title>
        <authorList>
            <person name="Vandepol N."/>
            <person name="Liber J."/>
            <person name="Desiro A."/>
            <person name="Na H."/>
            <person name="Kennedy M."/>
            <person name="Barry K."/>
            <person name="Grigoriev I.V."/>
            <person name="Miller A.N."/>
            <person name="O'Donnell K."/>
            <person name="Stajich J.E."/>
            <person name="Bonito G."/>
        </authorList>
    </citation>
    <scope>NUCLEOTIDE SEQUENCE</scope>
    <source>
        <strain evidence="3">NVP1</strain>
    </source>
</reference>
<evidence type="ECO:0000256" key="1">
    <source>
        <dbReference type="SAM" id="MobiDB-lite"/>
    </source>
</evidence>
<evidence type="ECO:0000256" key="2">
    <source>
        <dbReference type="SAM" id="SignalP"/>
    </source>
</evidence>
<evidence type="ECO:0000313" key="3">
    <source>
        <dbReference type="EMBL" id="KAF9331306.1"/>
    </source>
</evidence>
<dbReference type="EMBL" id="JAAAUY010000332">
    <property type="protein sequence ID" value="KAF9331306.1"/>
    <property type="molecule type" value="Genomic_DNA"/>
</dbReference>
<feature type="region of interest" description="Disordered" evidence="1">
    <location>
        <begin position="359"/>
        <end position="386"/>
    </location>
</feature>
<evidence type="ECO:0000313" key="4">
    <source>
        <dbReference type="Proteomes" id="UP000696485"/>
    </source>
</evidence>
<keyword evidence="4" id="KW-1185">Reference proteome</keyword>
<keyword evidence="2" id="KW-0732">Signal</keyword>
<dbReference type="AlphaFoldDB" id="A0A9P5SJV8"/>
<accession>A0A9P5SJV8</accession>
<gene>
    <name evidence="3" type="ORF">BG006_005833</name>
</gene>
<organism evidence="3 4">
    <name type="scientific">Podila minutissima</name>
    <dbReference type="NCBI Taxonomy" id="64525"/>
    <lineage>
        <taxon>Eukaryota</taxon>
        <taxon>Fungi</taxon>
        <taxon>Fungi incertae sedis</taxon>
        <taxon>Mucoromycota</taxon>
        <taxon>Mortierellomycotina</taxon>
        <taxon>Mortierellomycetes</taxon>
        <taxon>Mortierellales</taxon>
        <taxon>Mortierellaceae</taxon>
        <taxon>Podila</taxon>
    </lineage>
</organism>